<organism evidence="1 2">
    <name type="scientific">Pleuronectes platessa</name>
    <name type="common">European plaice</name>
    <dbReference type="NCBI Taxonomy" id="8262"/>
    <lineage>
        <taxon>Eukaryota</taxon>
        <taxon>Metazoa</taxon>
        <taxon>Chordata</taxon>
        <taxon>Craniata</taxon>
        <taxon>Vertebrata</taxon>
        <taxon>Euteleostomi</taxon>
        <taxon>Actinopterygii</taxon>
        <taxon>Neopterygii</taxon>
        <taxon>Teleostei</taxon>
        <taxon>Neoteleostei</taxon>
        <taxon>Acanthomorphata</taxon>
        <taxon>Carangaria</taxon>
        <taxon>Pleuronectiformes</taxon>
        <taxon>Pleuronectoidei</taxon>
        <taxon>Pleuronectidae</taxon>
        <taxon>Pleuronectes</taxon>
    </lineage>
</organism>
<gene>
    <name evidence="1" type="ORF">PLEPLA_LOCUS35361</name>
</gene>
<protein>
    <submittedName>
        <fullName evidence="1">Uncharacterized protein</fullName>
    </submittedName>
</protein>
<accession>A0A9N7VFS4</accession>
<reference evidence="1" key="1">
    <citation type="submission" date="2020-03" db="EMBL/GenBank/DDBJ databases">
        <authorList>
            <person name="Weist P."/>
        </authorList>
    </citation>
    <scope>NUCLEOTIDE SEQUENCE</scope>
</reference>
<sequence length="165" mass="17954">MKPPQPLKPQTERAGGIQAHFETALYGTAVISLLAIKNFWRNAQQGIPETSKASQLLQLLDLPRSFAHPCPPKPSVVGFIPTASVPDPPLAACHDRPPQYAPVFFVPPLPRPQSQPPFLDIPSTPLRPQTAPTLSSLLTGLRHFLSLCAPMPETAPKRRISPPRA</sequence>
<comment type="caution">
    <text evidence="1">The sequence shown here is derived from an EMBL/GenBank/DDBJ whole genome shotgun (WGS) entry which is preliminary data.</text>
</comment>
<evidence type="ECO:0000313" key="2">
    <source>
        <dbReference type="Proteomes" id="UP001153269"/>
    </source>
</evidence>
<dbReference type="EMBL" id="CADEAL010003955">
    <property type="protein sequence ID" value="CAB1447684.1"/>
    <property type="molecule type" value="Genomic_DNA"/>
</dbReference>
<keyword evidence="2" id="KW-1185">Reference proteome</keyword>
<dbReference type="Proteomes" id="UP001153269">
    <property type="component" value="Unassembled WGS sequence"/>
</dbReference>
<proteinExistence type="predicted"/>
<name>A0A9N7VFS4_PLEPL</name>
<evidence type="ECO:0000313" key="1">
    <source>
        <dbReference type="EMBL" id="CAB1447684.1"/>
    </source>
</evidence>
<dbReference type="AlphaFoldDB" id="A0A9N7VFS4"/>